<feature type="region of interest" description="Disordered" evidence="7">
    <location>
        <begin position="116"/>
        <end position="167"/>
    </location>
</feature>
<protein>
    <recommendedName>
        <fullName evidence="8">Prospero domain-containing protein</fullName>
    </recommendedName>
</protein>
<dbReference type="PANTHER" id="PTHR12198:SF5">
    <property type="entry name" value="PROSPERO HOMEOBOX PROTEIN 2"/>
    <property type="match status" value="1"/>
</dbReference>
<feature type="region of interest" description="Disordered" evidence="7">
    <location>
        <begin position="1"/>
        <end position="21"/>
    </location>
</feature>
<feature type="region of interest" description="Disordered" evidence="7">
    <location>
        <begin position="202"/>
        <end position="239"/>
    </location>
</feature>
<reference evidence="9" key="1">
    <citation type="journal article" date="2023" name="DNA Res.">
        <title>Chromosome-level genome assembly of Phrynocephalus forsythii using third-generation DNA sequencing and Hi-C analysis.</title>
        <authorList>
            <person name="Qi Y."/>
            <person name="Zhao W."/>
            <person name="Zhao Y."/>
            <person name="Niu C."/>
            <person name="Cao S."/>
            <person name="Zhang Y."/>
        </authorList>
    </citation>
    <scope>NUCLEOTIDE SEQUENCE</scope>
    <source>
        <tissue evidence="9">Muscle</tissue>
    </source>
</reference>
<dbReference type="InterPro" id="IPR039350">
    <property type="entry name" value="Prospero_homeodomain"/>
</dbReference>
<organism evidence="9 10">
    <name type="scientific">Phrynocephalus forsythii</name>
    <dbReference type="NCBI Taxonomy" id="171643"/>
    <lineage>
        <taxon>Eukaryota</taxon>
        <taxon>Metazoa</taxon>
        <taxon>Chordata</taxon>
        <taxon>Craniata</taxon>
        <taxon>Vertebrata</taxon>
        <taxon>Euteleostomi</taxon>
        <taxon>Lepidosauria</taxon>
        <taxon>Squamata</taxon>
        <taxon>Bifurcata</taxon>
        <taxon>Unidentata</taxon>
        <taxon>Episquamata</taxon>
        <taxon>Toxicofera</taxon>
        <taxon>Iguania</taxon>
        <taxon>Acrodonta</taxon>
        <taxon>Agamidae</taxon>
        <taxon>Agaminae</taxon>
        <taxon>Phrynocephalus</taxon>
    </lineage>
</organism>
<evidence type="ECO:0000256" key="4">
    <source>
        <dbReference type="ARBA" id="ARBA00023155"/>
    </source>
</evidence>
<comment type="subcellular location">
    <subcellularLocation>
        <location evidence="1">Nucleus</location>
    </subcellularLocation>
</comment>
<dbReference type="GO" id="GO:0000981">
    <property type="term" value="F:DNA-binding transcription factor activity, RNA polymerase II-specific"/>
    <property type="evidence" value="ECO:0007669"/>
    <property type="project" value="TreeGrafter"/>
</dbReference>
<evidence type="ECO:0000256" key="5">
    <source>
        <dbReference type="ARBA" id="ARBA00023163"/>
    </source>
</evidence>
<feature type="domain" description="Prospero" evidence="8">
    <location>
        <begin position="477"/>
        <end position="575"/>
    </location>
</feature>
<dbReference type="GO" id="GO:0007399">
    <property type="term" value="P:nervous system development"/>
    <property type="evidence" value="ECO:0007669"/>
    <property type="project" value="UniProtKB-ARBA"/>
</dbReference>
<dbReference type="PANTHER" id="PTHR12198">
    <property type="entry name" value="HOMEOBOX PROTEIN PROSPERO/PROX-1/CEH-26"/>
    <property type="match status" value="1"/>
</dbReference>
<accession>A0A9Q1B8H8</accession>
<dbReference type="InterPro" id="IPR023082">
    <property type="entry name" value="Homeo_prospero_dom"/>
</dbReference>
<dbReference type="EMBL" id="JAPFRF010000001">
    <property type="protein sequence ID" value="KAJ7345001.1"/>
    <property type="molecule type" value="Genomic_DNA"/>
</dbReference>
<evidence type="ECO:0000256" key="2">
    <source>
        <dbReference type="ARBA" id="ARBA00023015"/>
    </source>
</evidence>
<keyword evidence="2" id="KW-0805">Transcription regulation</keyword>
<proteinExistence type="predicted"/>
<gene>
    <name evidence="9" type="ORF">JRQ81_000951</name>
</gene>
<evidence type="ECO:0000259" key="8">
    <source>
        <dbReference type="PROSITE" id="PS51818"/>
    </source>
</evidence>
<dbReference type="InterPro" id="IPR009057">
    <property type="entry name" value="Homeodomain-like_sf"/>
</dbReference>
<keyword evidence="4" id="KW-0371">Homeobox</keyword>
<keyword evidence="5" id="KW-0804">Transcription</keyword>
<evidence type="ECO:0000256" key="1">
    <source>
        <dbReference type="ARBA" id="ARBA00004123"/>
    </source>
</evidence>
<evidence type="ECO:0000256" key="3">
    <source>
        <dbReference type="ARBA" id="ARBA00023125"/>
    </source>
</evidence>
<evidence type="ECO:0000313" key="9">
    <source>
        <dbReference type="EMBL" id="KAJ7345001.1"/>
    </source>
</evidence>
<comment type="caution">
    <text evidence="9">The sequence shown here is derived from an EMBL/GenBank/DDBJ whole genome shotgun (WGS) entry which is preliminary data.</text>
</comment>
<dbReference type="Pfam" id="PF05044">
    <property type="entry name" value="HPD"/>
    <property type="match status" value="1"/>
</dbReference>
<keyword evidence="3" id="KW-0238">DNA-binding</keyword>
<dbReference type="Proteomes" id="UP001142489">
    <property type="component" value="Unassembled WGS sequence"/>
</dbReference>
<sequence length="575" mass="64491">MNGNTTSHQYNYDLSLRPTDGQEGEVSVEKHHFFSPASYYASIIAYLLSQPEAHHELDPRFFLPFSQKTEVPLQNSGNSLSSFSDLPACGFGNTTQFWDEHLQAKKSRVENIIQGMSTTPSSPGPGTLGEGVEHHAEAVKESCQENKRKQKRPQQQHLPGAPLAKAGRSSIRAEEYLQLKKQLHVLQHQLKQLHERFSQPYELSVSGPNQEDTEQPVDMPKETSGQSVDRSHLGVKRDQHKGNLWRSIPKMKGPRVSEKEAGIMKSQIPASGEGSFSEILKHELTEGVKQAVDLALKKVLSEGPGLQSQVTASSAGIRFPSGAGKMPHQWLPRISSSKGSIPPVSEKTQGFPTYSLLSNMEKKLCQSPPVKHAWVMTSSEVPGNRPLGQMLLCNPNDGWGHPPQRMVSSAESRDVPWQPVQLRSSAMRHQRRPTAYKSEMENLAFVAASDAQFAEMHAMADGMYYPSIHISFIRGCPEALTPGHLKKAKLMFFFSRYPTSSLLKAYFLDIQFTRCITSQLIKWFSNFREFYYIQMEKFARQAVSEGVMDSSGLIVTRDSELFRILNMHYNKGNDF</sequence>
<dbReference type="AlphaFoldDB" id="A0A9Q1B8H8"/>
<feature type="compositionally biased region" description="Basic and acidic residues" evidence="7">
    <location>
        <begin position="131"/>
        <end position="147"/>
    </location>
</feature>
<dbReference type="GO" id="GO:0000978">
    <property type="term" value="F:RNA polymerase II cis-regulatory region sequence-specific DNA binding"/>
    <property type="evidence" value="ECO:0007669"/>
    <property type="project" value="TreeGrafter"/>
</dbReference>
<keyword evidence="6" id="KW-0539">Nucleus</keyword>
<feature type="compositionally biased region" description="Basic and acidic residues" evidence="7">
    <location>
        <begin position="229"/>
        <end position="239"/>
    </location>
</feature>
<evidence type="ECO:0000256" key="6">
    <source>
        <dbReference type="ARBA" id="ARBA00023242"/>
    </source>
</evidence>
<dbReference type="Gene3D" id="1.10.10.500">
    <property type="entry name" value="Homeo-prospero domain"/>
    <property type="match status" value="1"/>
</dbReference>
<dbReference type="PROSITE" id="PS51818">
    <property type="entry name" value="HOMEO_PROSPERO"/>
    <property type="match status" value="1"/>
</dbReference>
<dbReference type="SUPFAM" id="SSF46689">
    <property type="entry name" value="Homeodomain-like"/>
    <property type="match status" value="1"/>
</dbReference>
<evidence type="ECO:0000256" key="7">
    <source>
        <dbReference type="SAM" id="MobiDB-lite"/>
    </source>
</evidence>
<dbReference type="OrthoDB" id="10038576at2759"/>
<name>A0A9Q1B8H8_9SAUR</name>
<evidence type="ECO:0000313" key="10">
    <source>
        <dbReference type="Proteomes" id="UP001142489"/>
    </source>
</evidence>
<feature type="compositionally biased region" description="Polar residues" evidence="7">
    <location>
        <begin position="1"/>
        <end position="12"/>
    </location>
</feature>
<keyword evidence="10" id="KW-1185">Reference proteome</keyword>
<dbReference type="InterPro" id="IPR037131">
    <property type="entry name" value="Homeo_prospero_dom_sf"/>
</dbReference>
<dbReference type="GO" id="GO:0048468">
    <property type="term" value="P:cell development"/>
    <property type="evidence" value="ECO:0007669"/>
    <property type="project" value="UniProtKB-ARBA"/>
</dbReference>
<dbReference type="GO" id="GO:0005634">
    <property type="term" value="C:nucleus"/>
    <property type="evidence" value="ECO:0007669"/>
    <property type="project" value="UniProtKB-SubCell"/>
</dbReference>